<comment type="cofactor">
    <cofactor evidence="1">
        <name>a divalent metal cation</name>
        <dbReference type="ChEBI" id="CHEBI:60240"/>
    </cofactor>
</comment>
<evidence type="ECO:0000256" key="1">
    <source>
        <dbReference type="ARBA" id="ARBA00001968"/>
    </source>
</evidence>
<comment type="caution">
    <text evidence="4">The sequence shown here is derived from an EMBL/GenBank/DDBJ whole genome shotgun (WGS) entry which is preliminary data.</text>
</comment>
<dbReference type="AlphaFoldDB" id="A0AAD7YWN8"/>
<dbReference type="Proteomes" id="UP001231518">
    <property type="component" value="Chromosome 19"/>
</dbReference>
<keyword evidence="2" id="KW-0479">Metal-binding</keyword>
<evidence type="ECO:0000256" key="2">
    <source>
        <dbReference type="ARBA" id="ARBA00022723"/>
    </source>
</evidence>
<evidence type="ECO:0000313" key="5">
    <source>
        <dbReference type="Proteomes" id="UP001231518"/>
    </source>
</evidence>
<reference evidence="4" key="1">
    <citation type="submission" date="2023-03" db="EMBL/GenBank/DDBJ databases">
        <title>Chromosome-level genomes of two armyworms, Mythimna separata and Mythimna loreyi, provide insights into the biosynthesis and reception of sex pheromones.</title>
        <authorList>
            <person name="Zhao H."/>
        </authorList>
    </citation>
    <scope>NUCLEOTIDE SEQUENCE</scope>
    <source>
        <strain evidence="4">BeijingLab</strain>
        <tissue evidence="4">Pupa</tissue>
    </source>
</reference>
<dbReference type="EMBL" id="JARGEI010000007">
    <property type="protein sequence ID" value="KAJ8728947.1"/>
    <property type="molecule type" value="Genomic_DNA"/>
</dbReference>
<evidence type="ECO:0000313" key="4">
    <source>
        <dbReference type="EMBL" id="KAJ8728947.1"/>
    </source>
</evidence>
<dbReference type="Pfam" id="PF13359">
    <property type="entry name" value="DDE_Tnp_4"/>
    <property type="match status" value="1"/>
</dbReference>
<feature type="domain" description="DDE Tnp4" evidence="3">
    <location>
        <begin position="14"/>
        <end position="65"/>
    </location>
</feature>
<accession>A0AAD7YWN8</accession>
<name>A0AAD7YWN8_MYTSE</name>
<proteinExistence type="predicted"/>
<organism evidence="4 5">
    <name type="scientific">Mythimna separata</name>
    <name type="common">Oriental armyworm</name>
    <name type="synonym">Pseudaletia separata</name>
    <dbReference type="NCBI Taxonomy" id="271217"/>
    <lineage>
        <taxon>Eukaryota</taxon>
        <taxon>Metazoa</taxon>
        <taxon>Ecdysozoa</taxon>
        <taxon>Arthropoda</taxon>
        <taxon>Hexapoda</taxon>
        <taxon>Insecta</taxon>
        <taxon>Pterygota</taxon>
        <taxon>Neoptera</taxon>
        <taxon>Endopterygota</taxon>
        <taxon>Lepidoptera</taxon>
        <taxon>Glossata</taxon>
        <taxon>Ditrysia</taxon>
        <taxon>Noctuoidea</taxon>
        <taxon>Noctuidae</taxon>
        <taxon>Noctuinae</taxon>
        <taxon>Hadenini</taxon>
        <taxon>Mythimna</taxon>
    </lineage>
</organism>
<sequence>MKPYPGIHNRGTIKRIYNYRLSRSRRIVENVFGILCAVFRVFRKAIPLKPATCEIVTMTCVYLHNFLRRNKQSRAIYTPPGTFDYQDSEYNIIEGFWRREIGPHNSMLDLQPIARHPPLAATVVRDQFAEYFISPEGSVPWQNSHA</sequence>
<dbReference type="InterPro" id="IPR027806">
    <property type="entry name" value="HARBI1_dom"/>
</dbReference>
<keyword evidence="5" id="KW-1185">Reference proteome</keyword>
<protein>
    <recommendedName>
        <fullName evidence="3">DDE Tnp4 domain-containing protein</fullName>
    </recommendedName>
</protein>
<dbReference type="GO" id="GO:0046872">
    <property type="term" value="F:metal ion binding"/>
    <property type="evidence" value="ECO:0007669"/>
    <property type="project" value="UniProtKB-KW"/>
</dbReference>
<evidence type="ECO:0000259" key="3">
    <source>
        <dbReference type="Pfam" id="PF13359"/>
    </source>
</evidence>
<gene>
    <name evidence="4" type="ORF">PYW07_006643</name>
</gene>